<sequence length="332" mass="37273">MGQFWCIVNLDKCQVESLAKMGETFHEGPLARIMLSPPPPIKLVPYFKPPPSSPSPFKARGIHGFPNEMVDEIFGHLDDYVDCIRLALTGRRYWNLARPHIRRAMTAHFASLSWAGDRLICVGDGNDVDDLPPALKTGEFTGVDLTSLQEEYKRAYKFFRPIEGLGRNALRLKIMGDLEKDMYKNRRKPLPYELSSSADIFMDCIPEDVGDDLLVLRNLSKHEFVRYSELPLDLVPVRQYLSQADVDLTWAALARICWSTDSGIAMSYDGDMHRGIWAGDRLDIVPIEELQEAGKVGEGEAAGWKDVSKAVARELTLILASLFDITLPSSSD</sequence>
<evidence type="ECO:0008006" key="3">
    <source>
        <dbReference type="Google" id="ProtNLM"/>
    </source>
</evidence>
<name>A0A4Y9Z5T2_9AGAM</name>
<dbReference type="Proteomes" id="UP000298327">
    <property type="component" value="Unassembled WGS sequence"/>
</dbReference>
<evidence type="ECO:0000313" key="1">
    <source>
        <dbReference type="EMBL" id="TFY70226.1"/>
    </source>
</evidence>
<organism evidence="1 2">
    <name type="scientific">Dentipellis fragilis</name>
    <dbReference type="NCBI Taxonomy" id="205917"/>
    <lineage>
        <taxon>Eukaryota</taxon>
        <taxon>Fungi</taxon>
        <taxon>Dikarya</taxon>
        <taxon>Basidiomycota</taxon>
        <taxon>Agaricomycotina</taxon>
        <taxon>Agaricomycetes</taxon>
        <taxon>Russulales</taxon>
        <taxon>Hericiaceae</taxon>
        <taxon>Dentipellis</taxon>
    </lineage>
</organism>
<comment type="caution">
    <text evidence="1">The sequence shown here is derived from an EMBL/GenBank/DDBJ whole genome shotgun (WGS) entry which is preliminary data.</text>
</comment>
<accession>A0A4Y9Z5T2</accession>
<gene>
    <name evidence="1" type="ORF">EVG20_g2772</name>
</gene>
<dbReference type="EMBL" id="SEOQ01000114">
    <property type="protein sequence ID" value="TFY70226.1"/>
    <property type="molecule type" value="Genomic_DNA"/>
</dbReference>
<dbReference type="AlphaFoldDB" id="A0A4Y9Z5T2"/>
<proteinExistence type="predicted"/>
<reference evidence="1 2" key="1">
    <citation type="submission" date="2019-02" db="EMBL/GenBank/DDBJ databases">
        <title>Genome sequencing of the rare red list fungi Dentipellis fragilis.</title>
        <authorList>
            <person name="Buettner E."/>
            <person name="Kellner H."/>
        </authorList>
    </citation>
    <scope>NUCLEOTIDE SEQUENCE [LARGE SCALE GENOMIC DNA]</scope>
    <source>
        <strain evidence="1 2">DSM 105465</strain>
    </source>
</reference>
<dbReference type="OrthoDB" id="2588098at2759"/>
<protein>
    <recommendedName>
        <fullName evidence="3">F-box domain-containing protein</fullName>
    </recommendedName>
</protein>
<keyword evidence="2" id="KW-1185">Reference proteome</keyword>
<evidence type="ECO:0000313" key="2">
    <source>
        <dbReference type="Proteomes" id="UP000298327"/>
    </source>
</evidence>